<sequence>MPPRPATGWELRQVSYLLALQFNEEVAAAITSLPLQVELRRGKIRYVYYNGVRLMTLRPRDFTFSISPEAGKIIKRATEPPRFRVIVSSGSALEGEVTGNSVLDADKLIRPGDEVLIVDVNDSLLGVGKAKAPGFLMRQLGPQEVVRFRRGVED</sequence>
<accession>D9Q075</accession>
<dbReference type="InterPro" id="IPR015947">
    <property type="entry name" value="PUA-like_sf"/>
</dbReference>
<dbReference type="GO" id="GO:0003723">
    <property type="term" value="F:RNA binding"/>
    <property type="evidence" value="ECO:0007669"/>
    <property type="project" value="InterPro"/>
</dbReference>
<dbReference type="InterPro" id="IPR036974">
    <property type="entry name" value="PUA_sf"/>
</dbReference>
<protein>
    <submittedName>
        <fullName evidence="3">Uncharacterized protein</fullName>
    </submittedName>
</protein>
<dbReference type="Gene3D" id="2.30.130.10">
    <property type="entry name" value="PUA domain"/>
    <property type="match status" value="1"/>
</dbReference>
<evidence type="ECO:0000259" key="1">
    <source>
        <dbReference type="Pfam" id="PF01472"/>
    </source>
</evidence>
<dbReference type="AlphaFoldDB" id="D9Q075"/>
<dbReference type="SUPFAM" id="SSF88697">
    <property type="entry name" value="PUA domain-like"/>
    <property type="match status" value="1"/>
</dbReference>
<gene>
    <name evidence="3" type="ordered locus">ASAC_0306</name>
</gene>
<dbReference type="eggNOG" id="arCOG00991">
    <property type="taxonomic scope" value="Archaea"/>
</dbReference>
<evidence type="ECO:0000313" key="3">
    <source>
        <dbReference type="EMBL" id="ADL18713.1"/>
    </source>
</evidence>
<dbReference type="SUPFAM" id="SSF88802">
    <property type="entry name" value="Pre-PUA domain"/>
    <property type="match status" value="1"/>
</dbReference>
<reference evidence="3 4" key="1">
    <citation type="journal article" date="2010" name="Appl. Environ. Microbiol.">
        <title>The genome sequence of the crenarchaeon Acidilobus saccharovorans supports a new order, Acidilobales, and suggests an important ecological role in terrestrial acidic hot springs.</title>
        <authorList>
            <person name="Mardanov A.V."/>
            <person name="Svetlitchnyi V.A."/>
            <person name="Beletsky A.V."/>
            <person name="Prokofeva M.I."/>
            <person name="Bonch-Osmolovskaya E.A."/>
            <person name="Ravin N.V."/>
            <person name="Skryabin K.G."/>
        </authorList>
    </citation>
    <scope>NUCLEOTIDE SEQUENCE [LARGE SCALE GENOMIC DNA]</scope>
    <source>
        <strain evidence="4">DSM 16705 / JCM 18335 / VKM B-2471 / 345-15</strain>
    </source>
</reference>
<dbReference type="HOGENOM" id="CLU_1665396_0_0_2"/>
<dbReference type="InterPro" id="IPR029402">
    <property type="entry name" value="TGT_C2"/>
</dbReference>
<dbReference type="STRING" id="666510.ASAC_0306"/>
<evidence type="ECO:0000313" key="4">
    <source>
        <dbReference type="Proteomes" id="UP000000346"/>
    </source>
</evidence>
<dbReference type="EMBL" id="CP001742">
    <property type="protein sequence ID" value="ADL18713.1"/>
    <property type="molecule type" value="Genomic_DNA"/>
</dbReference>
<dbReference type="Pfam" id="PF14810">
    <property type="entry name" value="TGT_C2"/>
    <property type="match status" value="1"/>
</dbReference>
<dbReference type="InParanoid" id="D9Q075"/>
<proteinExistence type="predicted"/>
<feature type="domain" description="PUA" evidence="1">
    <location>
        <begin position="102"/>
        <end position="151"/>
    </location>
</feature>
<dbReference type="Proteomes" id="UP000000346">
    <property type="component" value="Chromosome"/>
</dbReference>
<dbReference type="KEGG" id="asc:ASAC_0306"/>
<dbReference type="PROSITE" id="PS50890">
    <property type="entry name" value="PUA"/>
    <property type="match status" value="1"/>
</dbReference>
<dbReference type="Pfam" id="PF01472">
    <property type="entry name" value="PUA"/>
    <property type="match status" value="1"/>
</dbReference>
<name>D9Q075_ACIS3</name>
<dbReference type="InterPro" id="IPR038250">
    <property type="entry name" value="TGT_C2_sf"/>
</dbReference>
<dbReference type="InterPro" id="IPR002478">
    <property type="entry name" value="PUA"/>
</dbReference>
<keyword evidence="4" id="KW-1185">Reference proteome</keyword>
<dbReference type="Gene3D" id="3.10.450.90">
    <property type="entry name" value="ArcTGT, C2 domain"/>
    <property type="match status" value="1"/>
</dbReference>
<organism evidence="3 4">
    <name type="scientific">Acidilobus saccharovorans (strain DSM 16705 / JCM 18335 / VKM B-2471 / 345-15)</name>
    <dbReference type="NCBI Taxonomy" id="666510"/>
    <lineage>
        <taxon>Archaea</taxon>
        <taxon>Thermoproteota</taxon>
        <taxon>Thermoprotei</taxon>
        <taxon>Acidilobales</taxon>
        <taxon>Acidilobaceae</taxon>
        <taxon>Acidilobus</taxon>
    </lineage>
</organism>
<evidence type="ECO:0000259" key="2">
    <source>
        <dbReference type="Pfam" id="PF14810"/>
    </source>
</evidence>
<feature type="domain" description="tRNA-guanine transglycosylase patch-forming" evidence="2">
    <location>
        <begin position="13"/>
        <end position="81"/>
    </location>
</feature>